<evidence type="ECO:0000313" key="1">
    <source>
        <dbReference type="EMBL" id="MDN4164560.1"/>
    </source>
</evidence>
<organism evidence="1 2">
    <name type="scientific">Shiella aurantiaca</name>
    <dbReference type="NCBI Taxonomy" id="3058365"/>
    <lineage>
        <taxon>Bacteria</taxon>
        <taxon>Pseudomonadati</taxon>
        <taxon>Bacteroidota</taxon>
        <taxon>Cytophagia</taxon>
        <taxon>Cytophagales</taxon>
        <taxon>Shiellaceae</taxon>
        <taxon>Shiella</taxon>
    </lineage>
</organism>
<proteinExistence type="predicted"/>
<evidence type="ECO:0008006" key="3">
    <source>
        <dbReference type="Google" id="ProtNLM"/>
    </source>
</evidence>
<keyword evidence="2" id="KW-1185">Reference proteome</keyword>
<evidence type="ECO:0000313" key="2">
    <source>
        <dbReference type="Proteomes" id="UP001168552"/>
    </source>
</evidence>
<gene>
    <name evidence="1" type="ORF">QWY31_03550</name>
</gene>
<dbReference type="EMBL" id="JAUHJS010000002">
    <property type="protein sequence ID" value="MDN4164560.1"/>
    <property type="molecule type" value="Genomic_DNA"/>
</dbReference>
<dbReference type="Proteomes" id="UP001168552">
    <property type="component" value="Unassembled WGS sequence"/>
</dbReference>
<reference evidence="1" key="1">
    <citation type="submission" date="2023-06" db="EMBL/GenBank/DDBJ databases">
        <title>Cytophagales bacterium Strain LB-30, isolated from soil.</title>
        <authorList>
            <person name="Liu B."/>
        </authorList>
    </citation>
    <scope>NUCLEOTIDE SEQUENCE</scope>
    <source>
        <strain evidence="1">LB-30</strain>
    </source>
</reference>
<dbReference type="RefSeq" id="WP_320003088.1">
    <property type="nucleotide sequence ID" value="NZ_JAUHJS010000002.1"/>
</dbReference>
<name>A0ABT8F293_9BACT</name>
<sequence>MAKLSDIDVLLLSEADVSQKLNSLTQGAPVRLHWMPLTHVLEHQLATGNDYNFPQQDFEKHQQNPWIILLPSHNTLGEEGTVNLLQQIINHHGRATLLLQRLSLCENLMVLYDGSPEAKDSLQQFTSLFPNQSQGKEVTVLSTENFGKKKIKEEKLFLAMIRHKFPNMAYIKIPGTTESIHLQHWLKRGSYCLIISRQLAKELLHTYHINPDARDIFQSFGSLFIA</sequence>
<protein>
    <recommendedName>
        <fullName evidence="3">Tetrapyrrole biosynthesis uroporphyrinogen III synthase domain-containing protein</fullName>
    </recommendedName>
</protein>
<comment type="caution">
    <text evidence="1">The sequence shown here is derived from an EMBL/GenBank/DDBJ whole genome shotgun (WGS) entry which is preliminary data.</text>
</comment>
<accession>A0ABT8F293</accession>